<evidence type="ECO:0000256" key="2">
    <source>
        <dbReference type="ARBA" id="ARBA00022980"/>
    </source>
</evidence>
<dbReference type="Gene3D" id="2.20.28.120">
    <property type="entry name" value="Ribosomal protein L33"/>
    <property type="match status" value="1"/>
</dbReference>
<evidence type="ECO:0000256" key="5">
    <source>
        <dbReference type="HAMAP-Rule" id="MF_00294"/>
    </source>
</evidence>
<dbReference type="InterPro" id="IPR011332">
    <property type="entry name" value="Ribosomal_zn-bd"/>
</dbReference>
<name>A0ABT9DEX1_9MOLU</name>
<evidence type="ECO:0000313" key="6">
    <source>
        <dbReference type="EMBL" id="MDO8168186.1"/>
    </source>
</evidence>
<keyword evidence="3 5" id="KW-0687">Ribonucleoprotein</keyword>
<dbReference type="EMBL" id="JAOSID010000006">
    <property type="protein sequence ID" value="MDO8168186.1"/>
    <property type="molecule type" value="Genomic_DNA"/>
</dbReference>
<dbReference type="InterPro" id="IPR001705">
    <property type="entry name" value="Ribosomal_bL33"/>
</dbReference>
<dbReference type="RefSeq" id="WP_304515390.1">
    <property type="nucleotide sequence ID" value="NZ_JAOSID010000006.1"/>
</dbReference>
<dbReference type="NCBIfam" id="NF001764">
    <property type="entry name" value="PRK00504.1"/>
    <property type="match status" value="1"/>
</dbReference>
<evidence type="ECO:0000256" key="3">
    <source>
        <dbReference type="ARBA" id="ARBA00023274"/>
    </source>
</evidence>
<gene>
    <name evidence="5 6" type="primary">rpmG</name>
    <name evidence="6" type="ORF">OC680_01685</name>
</gene>
<dbReference type="NCBIfam" id="TIGR01023">
    <property type="entry name" value="rpmG_bact"/>
    <property type="match status" value="1"/>
</dbReference>
<evidence type="ECO:0000256" key="4">
    <source>
        <dbReference type="ARBA" id="ARBA00035176"/>
    </source>
</evidence>
<reference evidence="6 7" key="1">
    <citation type="journal article" date="2023" name="Int. J. Syst. Evol. Microbiol.">
        <title>The observation of taxonomic boundaries for the 16SrII and 16SrXXV phytoplasmas using genome-based delimitation.</title>
        <authorList>
            <person name="Rodrigues Jardim B."/>
            <person name="Tran-Nguyen L.T.T."/>
            <person name="Gambley C."/>
            <person name="Al-Sadi A.M."/>
            <person name="Al-Subhi A.M."/>
            <person name="Foissac X."/>
            <person name="Salar P."/>
            <person name="Cai H."/>
            <person name="Yang J.Y."/>
            <person name="Davis R."/>
            <person name="Jones L."/>
            <person name="Rodoni B."/>
            <person name="Constable F.E."/>
        </authorList>
    </citation>
    <scope>NUCLEOTIDE SEQUENCE [LARGE SCALE GENOMIC DNA]</scope>
    <source>
        <strain evidence="6">BAWM-155c</strain>
    </source>
</reference>
<keyword evidence="7" id="KW-1185">Reference proteome</keyword>
<dbReference type="SUPFAM" id="SSF57829">
    <property type="entry name" value="Zn-binding ribosomal proteins"/>
    <property type="match status" value="1"/>
</dbReference>
<dbReference type="Pfam" id="PF00471">
    <property type="entry name" value="Ribosomal_L33"/>
    <property type="match status" value="1"/>
</dbReference>
<organism evidence="6 7">
    <name type="scientific">Candidatus Phytoplasma melaleucae</name>
    <dbReference type="NCBI Taxonomy" id="2982630"/>
    <lineage>
        <taxon>Bacteria</taxon>
        <taxon>Bacillati</taxon>
        <taxon>Mycoplasmatota</taxon>
        <taxon>Mollicutes</taxon>
        <taxon>Acholeplasmatales</taxon>
        <taxon>Acholeplasmataceae</taxon>
        <taxon>Candidatus Phytoplasma</taxon>
    </lineage>
</organism>
<dbReference type="Proteomes" id="UP001172036">
    <property type="component" value="Unassembled WGS sequence"/>
</dbReference>
<protein>
    <recommendedName>
        <fullName evidence="4 5">Large ribosomal subunit protein bL33</fullName>
    </recommendedName>
</protein>
<evidence type="ECO:0000313" key="7">
    <source>
        <dbReference type="Proteomes" id="UP001172036"/>
    </source>
</evidence>
<keyword evidence="2 5" id="KW-0689">Ribosomal protein</keyword>
<dbReference type="InterPro" id="IPR038584">
    <property type="entry name" value="Ribosomal_bL33_sf"/>
</dbReference>
<evidence type="ECO:0000256" key="1">
    <source>
        <dbReference type="ARBA" id="ARBA00007596"/>
    </source>
</evidence>
<dbReference type="HAMAP" id="MF_00294">
    <property type="entry name" value="Ribosomal_bL33"/>
    <property type="match status" value="1"/>
</dbReference>
<accession>A0ABT9DEX1</accession>
<comment type="similarity">
    <text evidence="1 5">Belongs to the bacterial ribosomal protein bL33 family.</text>
</comment>
<dbReference type="GO" id="GO:0005840">
    <property type="term" value="C:ribosome"/>
    <property type="evidence" value="ECO:0007669"/>
    <property type="project" value="UniProtKB-KW"/>
</dbReference>
<sequence>MARKNTLICVVCLSRNYRVNAHNRNNRLVLRKYCSYCKKHILHEESK</sequence>
<comment type="caution">
    <text evidence="6">The sequence shown here is derived from an EMBL/GenBank/DDBJ whole genome shotgun (WGS) entry which is preliminary data.</text>
</comment>
<proteinExistence type="inferred from homology"/>